<name>A0A6J3MII8_9PEZI</name>
<keyword evidence="2" id="KW-1133">Transmembrane helix</keyword>
<feature type="compositionally biased region" description="Polar residues" evidence="1">
    <location>
        <begin position="839"/>
        <end position="851"/>
    </location>
</feature>
<feature type="compositionally biased region" description="Basic and acidic residues" evidence="1">
    <location>
        <begin position="730"/>
        <end position="747"/>
    </location>
</feature>
<dbReference type="RefSeq" id="XP_033464754.1">
    <property type="nucleotide sequence ID" value="XM_033607245.1"/>
</dbReference>
<dbReference type="GeneID" id="54365045"/>
<feature type="compositionally biased region" description="Basic and acidic residues" evidence="1">
    <location>
        <begin position="451"/>
        <end position="476"/>
    </location>
</feature>
<evidence type="ECO:0000256" key="2">
    <source>
        <dbReference type="SAM" id="Phobius"/>
    </source>
</evidence>
<proteinExistence type="predicted"/>
<feature type="region of interest" description="Disordered" evidence="1">
    <location>
        <begin position="681"/>
        <end position="936"/>
    </location>
</feature>
<feature type="region of interest" description="Disordered" evidence="1">
    <location>
        <begin position="83"/>
        <end position="163"/>
    </location>
</feature>
<dbReference type="Proteomes" id="UP000504637">
    <property type="component" value="Unplaced"/>
</dbReference>
<dbReference type="PANTHER" id="PTHR38426:SF1">
    <property type="entry name" value="MAINTENANCE OF TELOMERE CAPPING PROTEIN 4"/>
    <property type="match status" value="1"/>
</dbReference>
<evidence type="ECO:0000313" key="3">
    <source>
        <dbReference type="Proteomes" id="UP000504637"/>
    </source>
</evidence>
<reference evidence="4" key="2">
    <citation type="submission" date="2020-04" db="EMBL/GenBank/DDBJ databases">
        <authorList>
            <consortium name="NCBI Genome Project"/>
        </authorList>
    </citation>
    <scope>NUCLEOTIDE SEQUENCE</scope>
    <source>
        <strain evidence="4">CBS 342.82</strain>
    </source>
</reference>
<feature type="region of interest" description="Disordered" evidence="1">
    <location>
        <begin position="213"/>
        <end position="234"/>
    </location>
</feature>
<protein>
    <submittedName>
        <fullName evidence="4">Uncharacterized protein</fullName>
    </submittedName>
</protein>
<reference evidence="4" key="3">
    <citation type="submission" date="2025-08" db="UniProtKB">
        <authorList>
            <consortium name="RefSeq"/>
        </authorList>
    </citation>
    <scope>IDENTIFICATION</scope>
    <source>
        <strain evidence="4">CBS 342.82</strain>
    </source>
</reference>
<feature type="compositionally biased region" description="Basic and acidic residues" evidence="1">
    <location>
        <begin position="91"/>
        <end position="102"/>
    </location>
</feature>
<feature type="compositionally biased region" description="Polar residues" evidence="1">
    <location>
        <begin position="879"/>
        <end position="897"/>
    </location>
</feature>
<feature type="transmembrane region" description="Helical" evidence="2">
    <location>
        <begin position="1142"/>
        <end position="1161"/>
    </location>
</feature>
<feature type="region of interest" description="Disordered" evidence="1">
    <location>
        <begin position="285"/>
        <end position="312"/>
    </location>
</feature>
<dbReference type="AlphaFoldDB" id="A0A6J3MII8"/>
<feature type="compositionally biased region" description="Basic and acidic residues" evidence="1">
    <location>
        <begin position="763"/>
        <end position="775"/>
    </location>
</feature>
<dbReference type="InterPro" id="IPR038769">
    <property type="entry name" value="MTC4"/>
</dbReference>
<dbReference type="OrthoDB" id="5402622at2759"/>
<feature type="compositionally biased region" description="Low complexity" evidence="1">
    <location>
        <begin position="898"/>
        <end position="915"/>
    </location>
</feature>
<evidence type="ECO:0000256" key="1">
    <source>
        <dbReference type="SAM" id="MobiDB-lite"/>
    </source>
</evidence>
<feature type="compositionally biased region" description="Low complexity" evidence="1">
    <location>
        <begin position="495"/>
        <end position="505"/>
    </location>
</feature>
<feature type="compositionally biased region" description="Polar residues" evidence="1">
    <location>
        <begin position="213"/>
        <end position="233"/>
    </location>
</feature>
<accession>A0A6J3MII8</accession>
<reference evidence="4" key="1">
    <citation type="submission" date="2020-01" db="EMBL/GenBank/DDBJ databases">
        <authorList>
            <consortium name="DOE Joint Genome Institute"/>
            <person name="Haridas S."/>
            <person name="Albert R."/>
            <person name="Binder M."/>
            <person name="Bloem J."/>
            <person name="Labutti K."/>
            <person name="Salamov A."/>
            <person name="Andreopoulos B."/>
            <person name="Baker S.E."/>
            <person name="Barry K."/>
            <person name="Bills G."/>
            <person name="Bluhm B.H."/>
            <person name="Cannon C."/>
            <person name="Castanera R."/>
            <person name="Culley D.E."/>
            <person name="Daum C."/>
            <person name="Ezra D."/>
            <person name="Gonzalez J.B."/>
            <person name="Henrissat B."/>
            <person name="Kuo A."/>
            <person name="Liang C."/>
            <person name="Lipzen A."/>
            <person name="Lutzoni F."/>
            <person name="Magnuson J."/>
            <person name="Mondo S."/>
            <person name="Nolan M."/>
            <person name="Ohm R."/>
            <person name="Pangilinan J."/>
            <person name="Park H.-J."/>
            <person name="Ramirez L."/>
            <person name="Alfaro M."/>
            <person name="Sun H."/>
            <person name="Tritt A."/>
            <person name="Yoshinaga Y."/>
            <person name="Zwiers L.-H."/>
            <person name="Turgeon B.G."/>
            <person name="Goodwin S.B."/>
            <person name="Spatafora J.W."/>
            <person name="Crous P.W."/>
            <person name="Grigoriev I.V."/>
        </authorList>
    </citation>
    <scope>NUCLEOTIDE SEQUENCE</scope>
    <source>
        <strain evidence="4">CBS 342.82</strain>
    </source>
</reference>
<keyword evidence="3" id="KW-1185">Reference proteome</keyword>
<feature type="region of interest" description="Disordered" evidence="1">
    <location>
        <begin position="26"/>
        <end position="65"/>
    </location>
</feature>
<organism evidence="4">
    <name type="scientific">Dissoconium aciculare CBS 342.82</name>
    <dbReference type="NCBI Taxonomy" id="1314786"/>
    <lineage>
        <taxon>Eukaryota</taxon>
        <taxon>Fungi</taxon>
        <taxon>Dikarya</taxon>
        <taxon>Ascomycota</taxon>
        <taxon>Pezizomycotina</taxon>
        <taxon>Dothideomycetes</taxon>
        <taxon>Dothideomycetidae</taxon>
        <taxon>Mycosphaerellales</taxon>
        <taxon>Dissoconiaceae</taxon>
        <taxon>Dissoconium</taxon>
    </lineage>
</organism>
<feature type="compositionally biased region" description="Polar residues" evidence="1">
    <location>
        <begin position="803"/>
        <end position="826"/>
    </location>
</feature>
<feature type="region of interest" description="Disordered" evidence="1">
    <location>
        <begin position="595"/>
        <end position="663"/>
    </location>
</feature>
<feature type="compositionally biased region" description="Low complexity" evidence="1">
    <location>
        <begin position="999"/>
        <end position="1026"/>
    </location>
</feature>
<feature type="region of interest" description="Disordered" evidence="1">
    <location>
        <begin position="551"/>
        <end position="577"/>
    </location>
</feature>
<dbReference type="PANTHER" id="PTHR38426">
    <property type="entry name" value="MAINTENANCE OF TELOMERE CAPPING PROTEIN 4"/>
    <property type="match status" value="1"/>
</dbReference>
<sequence>MSGNAVPSTPRKTAADVAFESIEVNPAVASDSNGPAIRRSSTGERRGSKTRLIGSSPVTDGLQHSLGTIARRVKKSGGSILQAAVTNGRTRSPEKKGVDGKPTHANGQPLAQRKTPTSRPVAEMTPRSSPAPRDASCDTPSQSESERSREEQQQQQQQPPLALDPAQLVQMALSLSESRARITSLPLRAPASQHVGNRIVSIGSDFGYNTIRTPQRNSRLGDNSSPHSLSSRGYGSENLGWVDTSMAQGEENTCTFTPATLSRAEKARKYFELASEHRRLLEHLPPLRPDGTISNARNGHHTDPHDQTGKLGRAYNPLQALRNRRLRNRERRLLAAPPETWQETDRIRKWIDDLAANSNNSQYGSDGHSLRLPQYEGEMPVDRPASESRPPHRRTNTNQSVITRTANAWSIDPAELLADTYWLETKDNRSIIEDRHGRRIFTARSQADSPRVSKEHERHGNGRTEELLDSENDSRGHPRRRLLHLPDRLRRPHISHTASTTSTSSPEGRQPPELLFENVEEGGDENIGPLERHMREMIDKDARGELPSPEPISPDHWDSQHTHFPLKRHRSGSGGARQNARNRLVIDTHARLAKGDRSGLASPDHGLSSMDEMVSDSPISPTMPAFAHPASINSSLPGSKHASRSELRPVTSTTPSAPPQGIEKAMTAPAKPAIVVEAAMPSDSGDTSQDAVYDQGRPGSAPQRPIHRRHRTADSIVTGGLRRLGSSKSNVDDLSHGAIKENGDPNGRRLFKNNRISAMVRNESTRLGDRLRGQREQTPASDVSEAGNDSPLSRPVALETEISPRTSLDQGQSRSRYYLPSLNSFKSPVAGKERRRAGTYSSPESDATGRQQKAMRNPERTSPGDRLIPQRAPMPAVNTAASKSGPQSRKTVSLLSPTSAQTTSAGSLSSTSSIADFRSGSIDSTASTSQGRRRTNTTDFADAAKRHWSISDQHKALSSLSPTASHLAARDIARVRALLLASGIKAREILRQADSIRISPSPTASKPSPTNPTSSSTTTTQNPCTSWLAGVPRRSEPLAAARHLSSNLTADLASLESSMHTFRTTRTDALAARLSALQERAASHLAARVHGACDGADHLVFALTTQQPQDLKRADDAMDQMLRQRRRQFRWLRRAGFKGLEWMLLSLMWWAWFVVLIVNSIRRIVVGGGRAVKWLVWF</sequence>
<evidence type="ECO:0000313" key="4">
    <source>
        <dbReference type="RefSeq" id="XP_033464754.1"/>
    </source>
</evidence>
<keyword evidence="2" id="KW-0472">Membrane</keyword>
<feature type="region of interest" description="Disordered" evidence="1">
    <location>
        <begin position="441"/>
        <end position="512"/>
    </location>
</feature>
<feature type="region of interest" description="Disordered" evidence="1">
    <location>
        <begin position="995"/>
        <end position="1026"/>
    </location>
</feature>
<feature type="compositionally biased region" description="Polar residues" evidence="1">
    <location>
        <begin position="921"/>
        <end position="930"/>
    </location>
</feature>
<gene>
    <name evidence="4" type="ORF">K489DRAFT_406376</name>
</gene>
<keyword evidence="2" id="KW-0812">Transmembrane</keyword>